<dbReference type="InParanoid" id="E1Z4J4"/>
<dbReference type="SUPFAM" id="SSF81383">
    <property type="entry name" value="F-box domain"/>
    <property type="match status" value="1"/>
</dbReference>
<evidence type="ECO:0000256" key="1">
    <source>
        <dbReference type="ARBA" id="ARBA00004430"/>
    </source>
</evidence>
<organism evidence="5">
    <name type="scientific">Chlorella variabilis</name>
    <name type="common">Green alga</name>
    <dbReference type="NCBI Taxonomy" id="554065"/>
    <lineage>
        <taxon>Eukaryota</taxon>
        <taxon>Viridiplantae</taxon>
        <taxon>Chlorophyta</taxon>
        <taxon>core chlorophytes</taxon>
        <taxon>Trebouxiophyceae</taxon>
        <taxon>Chlorellales</taxon>
        <taxon>Chlorellaceae</taxon>
        <taxon>Chlorella clade</taxon>
        <taxon>Chlorella</taxon>
    </lineage>
</organism>
<dbReference type="PANTHER" id="PTHR48051:SF1">
    <property type="entry name" value="RAS SUPPRESSOR PROTEIN 1"/>
    <property type="match status" value="1"/>
</dbReference>
<evidence type="ECO:0008006" key="6">
    <source>
        <dbReference type="Google" id="ProtNLM"/>
    </source>
</evidence>
<dbReference type="GO" id="GO:0005930">
    <property type="term" value="C:axoneme"/>
    <property type="evidence" value="ECO:0007669"/>
    <property type="project" value="UniProtKB-SubCell"/>
</dbReference>
<name>E1Z4J4_CHLVA</name>
<reference evidence="4 5" key="1">
    <citation type="journal article" date="2010" name="Plant Cell">
        <title>The Chlorella variabilis NC64A genome reveals adaptation to photosymbiosis, coevolution with viruses, and cryptic sex.</title>
        <authorList>
            <person name="Blanc G."/>
            <person name="Duncan G."/>
            <person name="Agarkova I."/>
            <person name="Borodovsky M."/>
            <person name="Gurnon J."/>
            <person name="Kuo A."/>
            <person name="Lindquist E."/>
            <person name="Lucas S."/>
            <person name="Pangilinan J."/>
            <person name="Polle J."/>
            <person name="Salamov A."/>
            <person name="Terry A."/>
            <person name="Yamada T."/>
            <person name="Dunigan D.D."/>
            <person name="Grigoriev I.V."/>
            <person name="Claverie J.M."/>
            <person name="Van Etten J.L."/>
        </authorList>
    </citation>
    <scope>NUCLEOTIDE SEQUENCE [LARGE SCALE GENOMIC DNA]</scope>
    <source>
        <strain evidence="4 5">NC64A</strain>
    </source>
</reference>
<dbReference type="STRING" id="554065.E1Z4J4"/>
<dbReference type="GeneID" id="17358434"/>
<keyword evidence="2" id="KW-0433">Leucine-rich repeat</keyword>
<dbReference type="Gene3D" id="3.80.10.10">
    <property type="entry name" value="Ribonuclease Inhibitor"/>
    <property type="match status" value="2"/>
</dbReference>
<dbReference type="InterPro" id="IPR032675">
    <property type="entry name" value="LRR_dom_sf"/>
</dbReference>
<dbReference type="CDD" id="cd09917">
    <property type="entry name" value="F-box_SF"/>
    <property type="match status" value="1"/>
</dbReference>
<evidence type="ECO:0000256" key="3">
    <source>
        <dbReference type="ARBA" id="ARBA00022737"/>
    </source>
</evidence>
<sequence length="578" mass="63664">MATLHRPKTRAQTSAEQLRLLHLPDACLASIMAYACNGLPWKERCRLAEVCRAFHALFSACAFSHRPLVLNLNTISWRILESKRKAAARREAVAAVARVARSATHLALRYQLDPLCSLGLDALLAPLAPHVQVLEVEDGLCPQLLRVLGGGGWGALREVGLSGCNLWIDLEPAELALLEGQLAALPALTAKITKFECSCQGMAEGGESFRHLTALRSLELEDWMALDLLRDYSPLRTMRHLTRLVLSIVEDLEANLPDLRSLTQARPHVRELSLVGCYRASRGLAALPNLVMLDLQPLQGLDAGEDAAEPMAAAAWKASTLSELRWCGDLVFDGGDAPIQLPRLTALEIDEAYFPPSGFHTQLCASLTQLTSLRLVGGRCARLPPAISRLARLQVLAVDSCQLPAMPVAITALTAVTNLQLSNTGLAPHLPPWVLSMPVRKLWLANNALSCLLPPKAPKMSAAAYEARKRQWLSRLTHVCLSSNCLRELPSLLLQHAASLQELDLAYNHSLQISAKCADSVARVPSLRLLRLEKSYWLRLEDRWTKASLRAITRLKQQRPDMQVDFKHETPGGFRLAW</sequence>
<dbReference type="Proteomes" id="UP000008141">
    <property type="component" value="Unassembled WGS sequence"/>
</dbReference>
<keyword evidence="3" id="KW-0677">Repeat</keyword>
<protein>
    <recommendedName>
        <fullName evidence="6">F-box domain-containing protein</fullName>
    </recommendedName>
</protein>
<dbReference type="RefSeq" id="XP_005851172.1">
    <property type="nucleotide sequence ID" value="XM_005851110.1"/>
</dbReference>
<dbReference type="SUPFAM" id="SSF52058">
    <property type="entry name" value="L domain-like"/>
    <property type="match status" value="1"/>
</dbReference>
<dbReference type="AlphaFoldDB" id="E1Z4J4"/>
<comment type="subcellular location">
    <subcellularLocation>
        <location evidence="1">Cytoplasm</location>
        <location evidence="1">Cytoskeleton</location>
        <location evidence="1">Cilium axoneme</location>
    </subcellularLocation>
</comment>
<evidence type="ECO:0000313" key="4">
    <source>
        <dbReference type="EMBL" id="EFN59070.1"/>
    </source>
</evidence>
<proteinExistence type="predicted"/>
<dbReference type="PANTHER" id="PTHR48051">
    <property type="match status" value="1"/>
</dbReference>
<dbReference type="EMBL" id="GL433836">
    <property type="protein sequence ID" value="EFN59070.1"/>
    <property type="molecule type" value="Genomic_DNA"/>
</dbReference>
<evidence type="ECO:0000313" key="5">
    <source>
        <dbReference type="Proteomes" id="UP000008141"/>
    </source>
</evidence>
<keyword evidence="5" id="KW-1185">Reference proteome</keyword>
<dbReference type="InterPro" id="IPR036047">
    <property type="entry name" value="F-box-like_dom_sf"/>
</dbReference>
<dbReference type="OrthoDB" id="2021138at2759"/>
<dbReference type="InterPro" id="IPR050216">
    <property type="entry name" value="LRR_domain-containing"/>
</dbReference>
<evidence type="ECO:0000256" key="2">
    <source>
        <dbReference type="ARBA" id="ARBA00022614"/>
    </source>
</evidence>
<accession>E1Z4J4</accession>
<gene>
    <name evidence="4" type="ORF">CHLNCDRAFT_137807</name>
</gene>
<dbReference type="KEGG" id="cvr:CHLNCDRAFT_137807"/>